<evidence type="ECO:0000313" key="1">
    <source>
        <dbReference type="EMBL" id="PTQ55663.1"/>
    </source>
</evidence>
<proteinExistence type="predicted"/>
<evidence type="ECO:0000313" key="2">
    <source>
        <dbReference type="EMBL" id="PTQ56327.1"/>
    </source>
</evidence>
<reference evidence="3" key="1">
    <citation type="journal article" date="2018" name="Sci. Rep.">
        <title>Lignite coal burning seam in the remote Altai Mountains harbors a hydrogen-driven thermophilic microbial community.</title>
        <authorList>
            <person name="Kadnikov V.V."/>
            <person name="Mardanov A.V."/>
            <person name="Ivasenko D.A."/>
            <person name="Antsiferov D.V."/>
            <person name="Beletsky A.V."/>
            <person name="Karnachuk O.V."/>
            <person name="Ravin N.V."/>
        </authorList>
    </citation>
    <scope>NUCLEOTIDE SEQUENCE [LARGE SCALE GENOMIC DNA]</scope>
</reference>
<dbReference type="Proteomes" id="UP000244338">
    <property type="component" value="Unassembled WGS sequence"/>
</dbReference>
<evidence type="ECO:0000313" key="3">
    <source>
        <dbReference type="Proteomes" id="UP000244338"/>
    </source>
</evidence>
<protein>
    <submittedName>
        <fullName evidence="2">Uncharacterized protein</fullName>
    </submittedName>
</protein>
<dbReference type="EMBL" id="PEBX01000033">
    <property type="protein sequence ID" value="PTQ56327.1"/>
    <property type="molecule type" value="Genomic_DNA"/>
</dbReference>
<dbReference type="EMBL" id="PEBX01000085">
    <property type="protein sequence ID" value="PTQ55663.1"/>
    <property type="molecule type" value="Genomic_DNA"/>
</dbReference>
<accession>A0A2R6Y0X4</accession>
<gene>
    <name evidence="2" type="ORF">BSOLF_0362</name>
    <name evidence="1" type="ORF">BSOLF_1733</name>
</gene>
<name>A0A2R6Y0X4_9BACL</name>
<sequence length="45" mass="4997">MTHLHPVITVKQHAVHSPEMRPVEILVPESFAGQLASSASFVFNR</sequence>
<organism evidence="2 3">
    <name type="scientific">Candidatus Carbonibacillus altaicus</name>
    <dbReference type="NCBI Taxonomy" id="2163959"/>
    <lineage>
        <taxon>Bacteria</taxon>
        <taxon>Bacillati</taxon>
        <taxon>Bacillota</taxon>
        <taxon>Bacilli</taxon>
        <taxon>Bacillales</taxon>
        <taxon>Candidatus Carbonibacillus</taxon>
    </lineage>
</organism>
<comment type="caution">
    <text evidence="2">The sequence shown here is derived from an EMBL/GenBank/DDBJ whole genome shotgun (WGS) entry which is preliminary data.</text>
</comment>
<dbReference type="AlphaFoldDB" id="A0A2R6Y0X4"/>
<reference evidence="2" key="2">
    <citation type="journal article" date="2018" name="Sci. Rep.">
        <title>Lignite coal burning seam in the remote Altai Mountains harbors a hydrogen-driven thermophilic microbial community.</title>
        <authorList>
            <person name="Kadnikov V.V."/>
            <person name="Mardanov A.V."/>
            <person name="Ivasenko D.A."/>
            <person name="Beletsky A.V."/>
            <person name="Karnachuk O.V."/>
            <person name="Ravin N.V."/>
        </authorList>
    </citation>
    <scope>NUCLEOTIDE SEQUENCE</scope>
    <source>
        <strain evidence="2">AL32</strain>
    </source>
</reference>